<name>A0ABR9XFD5_9SPHI</name>
<dbReference type="Pfam" id="PF03328">
    <property type="entry name" value="HpcH_HpaI"/>
    <property type="match status" value="1"/>
</dbReference>
<accession>A0ABR9XFD5</accession>
<dbReference type="RefSeq" id="WP_194105483.1">
    <property type="nucleotide sequence ID" value="NZ_JADFFM010000001.1"/>
</dbReference>
<organism evidence="5 6">
    <name type="scientific">Mucilaginibacter boryungensis</name>
    <dbReference type="NCBI Taxonomy" id="768480"/>
    <lineage>
        <taxon>Bacteria</taxon>
        <taxon>Pseudomonadati</taxon>
        <taxon>Bacteroidota</taxon>
        <taxon>Sphingobacteriia</taxon>
        <taxon>Sphingobacteriales</taxon>
        <taxon>Sphingobacteriaceae</taxon>
        <taxon>Mucilaginibacter</taxon>
    </lineage>
</organism>
<feature type="domain" description="HpcH/HpaI aldolase/citrate lyase" evidence="4">
    <location>
        <begin position="28"/>
        <end position="239"/>
    </location>
</feature>
<dbReference type="InterPro" id="IPR040442">
    <property type="entry name" value="Pyrv_kinase-like_dom_sf"/>
</dbReference>
<comment type="caution">
    <text evidence="5">The sequence shown here is derived from an EMBL/GenBank/DDBJ whole genome shotgun (WGS) entry which is preliminary data.</text>
</comment>
<dbReference type="InterPro" id="IPR050251">
    <property type="entry name" value="HpcH-HpaI_aldolase"/>
</dbReference>
<evidence type="ECO:0000256" key="2">
    <source>
        <dbReference type="ARBA" id="ARBA00022723"/>
    </source>
</evidence>
<evidence type="ECO:0000259" key="4">
    <source>
        <dbReference type="Pfam" id="PF03328"/>
    </source>
</evidence>
<dbReference type="InterPro" id="IPR015813">
    <property type="entry name" value="Pyrv/PenolPyrv_kinase-like_dom"/>
</dbReference>
<keyword evidence="3" id="KW-0456">Lyase</keyword>
<gene>
    <name evidence="5" type="ORF">IRJ18_07040</name>
</gene>
<dbReference type="InterPro" id="IPR005000">
    <property type="entry name" value="Aldolase/citrate-lyase_domain"/>
</dbReference>
<keyword evidence="6" id="KW-1185">Reference proteome</keyword>
<dbReference type="PANTHER" id="PTHR30502:SF0">
    <property type="entry name" value="PHOSPHOENOLPYRUVATE CARBOXYLASE FAMILY PROTEIN"/>
    <property type="match status" value="1"/>
</dbReference>
<sequence length="272" mass="29562">MKMRESRVLAKLKAGGAASCLKVNLGDGQAAEIAAICGFDCLWIDQEHLAQDWSVLNSQIWAAKSRNVDVMVRVPRGSYSGYVKPLEMDAAGILVPHIMNLEEAKQVVQMTRFHPIGRRAIDGGSADGAYTNMDFSDYLKDSNEQKFVVLQIEDPEVLPDIEAIAALDGVDMLFFGPGDFSQGIGHPGEWNHPQLLEARKLVAQVANKYGKFAATSGGIDSLDSFLEMGYKFVNVGADVVGLSSYCKTLVDRFDKSAAEKIIGATINPGKPY</sequence>
<dbReference type="PANTHER" id="PTHR30502">
    <property type="entry name" value="2-KETO-3-DEOXY-L-RHAMNONATE ALDOLASE"/>
    <property type="match status" value="1"/>
</dbReference>
<protein>
    <submittedName>
        <fullName evidence="5">Aldolase</fullName>
    </submittedName>
</protein>
<comment type="similarity">
    <text evidence="1">Belongs to the HpcH/HpaI aldolase family.</text>
</comment>
<keyword evidence="2" id="KW-0479">Metal-binding</keyword>
<proteinExistence type="inferred from homology"/>
<dbReference type="Gene3D" id="3.20.20.60">
    <property type="entry name" value="Phosphoenolpyruvate-binding domains"/>
    <property type="match status" value="1"/>
</dbReference>
<dbReference type="SUPFAM" id="SSF51621">
    <property type="entry name" value="Phosphoenolpyruvate/pyruvate domain"/>
    <property type="match status" value="1"/>
</dbReference>
<evidence type="ECO:0000256" key="1">
    <source>
        <dbReference type="ARBA" id="ARBA00005568"/>
    </source>
</evidence>
<dbReference type="Proteomes" id="UP000632774">
    <property type="component" value="Unassembled WGS sequence"/>
</dbReference>
<reference evidence="5 6" key="1">
    <citation type="submission" date="2020-10" db="EMBL/GenBank/DDBJ databases">
        <title>Mucilaginibacter mali sp. nov., isolated from rhizosphere soil of apple orchard.</title>
        <authorList>
            <person name="Lee J.-S."/>
            <person name="Kim H.S."/>
            <person name="Kim J.-S."/>
        </authorList>
    </citation>
    <scope>NUCLEOTIDE SEQUENCE [LARGE SCALE GENOMIC DNA]</scope>
    <source>
        <strain evidence="5 6">KCTC 23157</strain>
    </source>
</reference>
<evidence type="ECO:0000313" key="6">
    <source>
        <dbReference type="Proteomes" id="UP000632774"/>
    </source>
</evidence>
<evidence type="ECO:0000256" key="3">
    <source>
        <dbReference type="ARBA" id="ARBA00023239"/>
    </source>
</evidence>
<dbReference type="EMBL" id="JADFFM010000001">
    <property type="protein sequence ID" value="MBE9666111.1"/>
    <property type="molecule type" value="Genomic_DNA"/>
</dbReference>
<evidence type="ECO:0000313" key="5">
    <source>
        <dbReference type="EMBL" id="MBE9666111.1"/>
    </source>
</evidence>